<protein>
    <submittedName>
        <fullName evidence="2">Uncharacterized protein</fullName>
    </submittedName>
</protein>
<evidence type="ECO:0000313" key="2">
    <source>
        <dbReference type="EMBL" id="SES29415.1"/>
    </source>
</evidence>
<feature type="transmembrane region" description="Helical" evidence="1">
    <location>
        <begin position="194"/>
        <end position="227"/>
    </location>
</feature>
<proteinExistence type="predicted"/>
<evidence type="ECO:0000256" key="1">
    <source>
        <dbReference type="SAM" id="Phobius"/>
    </source>
</evidence>
<dbReference type="InterPro" id="IPR046107">
    <property type="entry name" value="DUF6044"/>
</dbReference>
<organism evidence="2 3">
    <name type="scientific">Butyrivibrio fibrisolvens</name>
    <dbReference type="NCBI Taxonomy" id="831"/>
    <lineage>
        <taxon>Bacteria</taxon>
        <taxon>Bacillati</taxon>
        <taxon>Bacillota</taxon>
        <taxon>Clostridia</taxon>
        <taxon>Lachnospirales</taxon>
        <taxon>Lachnospiraceae</taxon>
        <taxon>Butyrivibrio</taxon>
    </lineage>
</organism>
<feature type="transmembrane region" description="Helical" evidence="1">
    <location>
        <begin position="412"/>
        <end position="431"/>
    </location>
</feature>
<gene>
    <name evidence="2" type="ORF">SAMN04487884_12746</name>
</gene>
<feature type="transmembrane region" description="Helical" evidence="1">
    <location>
        <begin position="102"/>
        <end position="124"/>
    </location>
</feature>
<dbReference type="EMBL" id="FOGJ01000027">
    <property type="protein sequence ID" value="SES29415.1"/>
    <property type="molecule type" value="Genomic_DNA"/>
</dbReference>
<keyword evidence="1" id="KW-0472">Membrane</keyword>
<feature type="transmembrane region" description="Helical" evidence="1">
    <location>
        <begin position="332"/>
        <end position="350"/>
    </location>
</feature>
<dbReference type="Pfam" id="PF19510">
    <property type="entry name" value="DUF6044"/>
    <property type="match status" value="1"/>
</dbReference>
<name>A0A1H9W6C8_BUTFI</name>
<feature type="transmembrane region" description="Helical" evidence="1">
    <location>
        <begin position="370"/>
        <end position="391"/>
    </location>
</feature>
<dbReference type="AlphaFoldDB" id="A0A1H9W6C8"/>
<accession>A0A1H9W6C8</accession>
<feature type="transmembrane region" description="Helical" evidence="1">
    <location>
        <begin position="170"/>
        <end position="187"/>
    </location>
</feature>
<reference evidence="2 3" key="1">
    <citation type="submission" date="2016-10" db="EMBL/GenBank/DDBJ databases">
        <authorList>
            <person name="de Groot N.N."/>
        </authorList>
    </citation>
    <scope>NUCLEOTIDE SEQUENCE [LARGE SCALE GENOMIC DNA]</scope>
    <source>
        <strain evidence="2 3">AR40</strain>
    </source>
</reference>
<feature type="transmembrane region" description="Helical" evidence="1">
    <location>
        <begin position="12"/>
        <end position="33"/>
    </location>
</feature>
<dbReference type="Proteomes" id="UP000182584">
    <property type="component" value="Unassembled WGS sequence"/>
</dbReference>
<dbReference type="RefSeq" id="WP_074758162.1">
    <property type="nucleotide sequence ID" value="NZ_FOGJ01000027.1"/>
</dbReference>
<feature type="transmembrane region" description="Helical" evidence="1">
    <location>
        <begin position="300"/>
        <end position="320"/>
    </location>
</feature>
<feature type="transmembrane region" description="Helical" evidence="1">
    <location>
        <begin position="233"/>
        <end position="255"/>
    </location>
</feature>
<sequence length="633" mass="72829">MTEFFETINRFFARFWAFILVGLFFVCTIMLYATVGEDAYLAIHDNLDLFIPQFQMMKNDGTFFTLEAGTDFLNNISRNVLPSEFSLYTVLYMIFPSFEAYIAGYIIKILIAMIGSGLLAYDVITHEGLDTWAKKGVYYVHPIKRDYTLVVTLTVLVSFAYGILNLFPTFGIPFASIPLIIYLLRKAHFEPSFWIFLFIFLYPFLSYFSYHGIFIMGYLVIAIIWIWIRNHKFPWQLTIGLVLLVAGSIVCEYRLFATMLFSNESTIRSTMAETDLSVVGIINEIISSWLNGMMHANDAHTYVVLPVCVIYFFYLNSKYLKDGNGIGIFHDYYNLCAIFIAFNSIVYGLYNSKIVRSLVEMIVPPLKGWQFNRTIFFNPFLWYASFFIVCYRILLDISQGNISEGKSIVFKTLTYLLVLLSIGVIIFQPILPLGQTARYDDLFYTAYGQHYRKCHSGNSNPNSLSYREFYDTELFEELKAKINYNEGQMCVAYLMYPAQLEYNDISTLDGYLGFYSQQYKDSWRKVIAPALEMQPSSAAYFDNSGIRCILYSGNYESVPMYTANLGGIASDDLYIDEKALYDLGCKYVFSRVKITNAEDKSLTLVAQGQGQAYSVYVYELSEPNRNTDEDVTM</sequence>
<keyword evidence="1" id="KW-0812">Transmembrane</keyword>
<dbReference type="OrthoDB" id="2349131at2"/>
<keyword evidence="1" id="KW-1133">Transmembrane helix</keyword>
<evidence type="ECO:0000313" key="3">
    <source>
        <dbReference type="Proteomes" id="UP000182584"/>
    </source>
</evidence>